<dbReference type="EnsemblMetazoa" id="BGLB039760-RA">
    <property type="protein sequence ID" value="BGLB039760-PA"/>
    <property type="gene ID" value="BGLB039760"/>
</dbReference>
<dbReference type="RefSeq" id="XP_013087782.2">
    <property type="nucleotide sequence ID" value="XM_013232328.2"/>
</dbReference>
<feature type="compositionally biased region" description="Basic and acidic residues" evidence="1">
    <location>
        <begin position="253"/>
        <end position="264"/>
    </location>
</feature>
<sequence length="537" mass="61593">MVLYKFRYYQPDELDGVGREHQDSPRRSSRYGHYDHGNYGRRYDPEPSTTMVTSNTPRGDTPPIFHEVTPRTRDAHKRRRRDQPRQFDHHVGHIHYISPRSEPPVSYGVPHQGQPQEMMILKTRANSLTEPRITLFANRKPKRIRRSHSEDHVCPVKSSKAIPSMYYDELRCPQCAAHIQTSQEEVLAYPWTAQSYRPNQYKSNGAERWQARDNRLSLEDVQLPDTNETKENNSIAEHASYNSGARSNVPLSEKNDDRSMEGARNKQFKTKGTNRGQLAARQEPKAAKTSKNGARKVAVAADGARVDVPKARSVGDFTDYAEMSKKSRAANSTLNRIPYSPPPREPLSPVTRQPLSVINGQTFSQSRGVRDDQVSELTPLKPMFRPDNMAPVRSEFRTDGFSNKPYLAQSMSRYNARFDDVSLVKEDDVTPFDSISNVMLPPLRATESESILNRPTARTRAATEVDNSYTRNKYFQSLDQNLPKKVVIPTPRPQKDTASEISRMLKGEYYDRRTGKLYEYNINYSPRKIHSERHPNR</sequence>
<accession>A0A2C9M8H9</accession>
<dbReference type="KEGG" id="bgt:106072063"/>
<feature type="compositionally biased region" description="Polar residues" evidence="1">
    <location>
        <begin position="47"/>
        <end position="58"/>
    </location>
</feature>
<dbReference type="AlphaFoldDB" id="A0A2C9M8H9"/>
<gene>
    <name evidence="2" type="primary">106072063</name>
</gene>
<proteinExistence type="predicted"/>
<dbReference type="VEuPathDB" id="VectorBase:BGLAX_028798"/>
<evidence type="ECO:0000313" key="3">
    <source>
        <dbReference type="Proteomes" id="UP000076420"/>
    </source>
</evidence>
<reference evidence="2" key="1">
    <citation type="submission" date="2020-05" db="UniProtKB">
        <authorList>
            <consortium name="EnsemblMetazoa"/>
        </authorList>
    </citation>
    <scope>IDENTIFICATION</scope>
    <source>
        <strain evidence="2">BB02</strain>
    </source>
</reference>
<evidence type="ECO:0000313" key="2">
    <source>
        <dbReference type="EnsemblMetazoa" id="BGLB039760-PA"/>
    </source>
</evidence>
<dbReference type="VEuPathDB" id="VectorBase:BGLB039760"/>
<feature type="region of interest" description="Disordered" evidence="1">
    <location>
        <begin position="222"/>
        <end position="295"/>
    </location>
</feature>
<name>A0A2C9M8H9_BIOGL</name>
<feature type="region of interest" description="Disordered" evidence="1">
    <location>
        <begin position="13"/>
        <end position="88"/>
    </location>
</feature>
<organism evidence="2 3">
    <name type="scientific">Biomphalaria glabrata</name>
    <name type="common">Bloodfluke planorb</name>
    <name type="synonym">Freshwater snail</name>
    <dbReference type="NCBI Taxonomy" id="6526"/>
    <lineage>
        <taxon>Eukaryota</taxon>
        <taxon>Metazoa</taxon>
        <taxon>Spiralia</taxon>
        <taxon>Lophotrochozoa</taxon>
        <taxon>Mollusca</taxon>
        <taxon>Gastropoda</taxon>
        <taxon>Heterobranchia</taxon>
        <taxon>Euthyneura</taxon>
        <taxon>Panpulmonata</taxon>
        <taxon>Hygrophila</taxon>
        <taxon>Lymnaeoidea</taxon>
        <taxon>Planorbidae</taxon>
        <taxon>Biomphalaria</taxon>
    </lineage>
</organism>
<evidence type="ECO:0000256" key="1">
    <source>
        <dbReference type="SAM" id="MobiDB-lite"/>
    </source>
</evidence>
<dbReference type="OrthoDB" id="6045161at2759"/>
<dbReference type="Proteomes" id="UP000076420">
    <property type="component" value="Unassembled WGS sequence"/>
</dbReference>
<feature type="compositionally biased region" description="Polar residues" evidence="1">
    <location>
        <begin position="232"/>
        <end position="250"/>
    </location>
</feature>
<feature type="compositionally biased region" description="Basic and acidic residues" evidence="1">
    <location>
        <begin position="16"/>
        <end position="45"/>
    </location>
</feature>
<protein>
    <submittedName>
        <fullName evidence="2">Uncharacterized protein</fullName>
    </submittedName>
</protein>